<sequence length="268" mass="29952">MNLDAYLRRVGYDGPLHASVDVLDALAYRHATSIAFENLDPFAGRQVELSPQALERKLVEEGRGGYCFEHNLLLGQVLQAVGFEVSGLAARVLWTQPEDAITARSHMLLRVELDGATRLVDVGFGGLTPTASLALSEGEEQATPHETFRLQLRDGDWWMQGRLPDRWATLYRFDLQRQHPVDYEASNYFLSTHPTSHFVTGLRVARPVDGGRHALRDRELSFHRLDGTSERRTLADIDELCGTLEGTFGIRLPQSPQLQARMAGLFAA</sequence>
<dbReference type="PANTHER" id="PTHR11786">
    <property type="entry name" value="N-HYDROXYARYLAMINE O-ACETYLTRANSFERASE"/>
    <property type="match status" value="1"/>
</dbReference>
<comment type="similarity">
    <text evidence="1 2">Belongs to the arylamine N-acetyltransferase family.</text>
</comment>
<dbReference type="PANTHER" id="PTHR11786:SF0">
    <property type="entry name" value="ARYLAMINE N-ACETYLTRANSFERASE 4-RELATED"/>
    <property type="match status" value="1"/>
</dbReference>
<evidence type="ECO:0000313" key="4">
    <source>
        <dbReference type="Proteomes" id="UP000663400"/>
    </source>
</evidence>
<evidence type="ECO:0000256" key="2">
    <source>
        <dbReference type="RuleBase" id="RU003452"/>
    </source>
</evidence>
<dbReference type="RefSeq" id="WP_200605580.1">
    <property type="nucleotide sequence ID" value="NZ_CP071517.1"/>
</dbReference>
<evidence type="ECO:0000256" key="1">
    <source>
        <dbReference type="ARBA" id="ARBA00006547"/>
    </source>
</evidence>
<dbReference type="InterPro" id="IPR038765">
    <property type="entry name" value="Papain-like_cys_pep_sf"/>
</dbReference>
<gene>
    <name evidence="3" type="ORF">HIV01_006575</name>
</gene>
<proteinExistence type="inferred from homology"/>
<protein>
    <submittedName>
        <fullName evidence="3">Arylamine N-acetyltransferase</fullName>
    </submittedName>
</protein>
<dbReference type="Gene3D" id="3.30.2140.10">
    <property type="entry name" value="Arylamine N-acetyltransferase"/>
    <property type="match status" value="1"/>
</dbReference>
<name>A0ABX7RFB1_9GAMM</name>
<reference evidence="3 4" key="1">
    <citation type="submission" date="2021-02" db="EMBL/GenBank/DDBJ databases">
        <title>Lysobacter arenosi sp. nov., isolated from soil of gangwondo yeongwol, south Korea.</title>
        <authorList>
            <person name="Kim K.R."/>
            <person name="Kim K.H."/>
            <person name="Jeon C.O."/>
        </authorList>
    </citation>
    <scope>NUCLEOTIDE SEQUENCE [LARGE SCALE GENOMIC DNA]</scope>
    <source>
        <strain evidence="3 4">R7</strain>
    </source>
</reference>
<dbReference type="Proteomes" id="UP000663400">
    <property type="component" value="Chromosome"/>
</dbReference>
<dbReference type="EMBL" id="CP071517">
    <property type="protein sequence ID" value="QSX76153.1"/>
    <property type="molecule type" value="Genomic_DNA"/>
</dbReference>
<dbReference type="PRINTS" id="PR01543">
    <property type="entry name" value="ANATRNSFRASE"/>
</dbReference>
<keyword evidence="4" id="KW-1185">Reference proteome</keyword>
<dbReference type="SUPFAM" id="SSF54001">
    <property type="entry name" value="Cysteine proteinases"/>
    <property type="match status" value="1"/>
</dbReference>
<dbReference type="Pfam" id="PF00797">
    <property type="entry name" value="Acetyltransf_2"/>
    <property type="match status" value="1"/>
</dbReference>
<organism evidence="3 4">
    <name type="scientific">Lysobacter arenosi</name>
    <dbReference type="NCBI Taxonomy" id="2795387"/>
    <lineage>
        <taxon>Bacteria</taxon>
        <taxon>Pseudomonadati</taxon>
        <taxon>Pseudomonadota</taxon>
        <taxon>Gammaproteobacteria</taxon>
        <taxon>Lysobacterales</taxon>
        <taxon>Lysobacteraceae</taxon>
        <taxon>Lysobacter</taxon>
    </lineage>
</organism>
<evidence type="ECO:0000313" key="3">
    <source>
        <dbReference type="EMBL" id="QSX76153.1"/>
    </source>
</evidence>
<dbReference type="InterPro" id="IPR001447">
    <property type="entry name" value="Arylamine_N-AcTrfase"/>
</dbReference>
<dbReference type="Gene3D" id="2.40.128.150">
    <property type="entry name" value="Cysteine proteinases"/>
    <property type="match status" value="1"/>
</dbReference>
<accession>A0ABX7RFB1</accession>